<dbReference type="KEGG" id="cthd:CDO33_15185"/>
<organism evidence="1 2">
    <name type="scientific">Clostridium thermosuccinogenes</name>
    <dbReference type="NCBI Taxonomy" id="84032"/>
    <lineage>
        <taxon>Bacteria</taxon>
        <taxon>Bacillati</taxon>
        <taxon>Bacillota</taxon>
        <taxon>Clostridia</taxon>
        <taxon>Eubacteriales</taxon>
        <taxon>Clostridiaceae</taxon>
        <taxon>Clostridium</taxon>
    </lineage>
</organism>
<evidence type="ECO:0000313" key="2">
    <source>
        <dbReference type="Proteomes" id="UP000236151"/>
    </source>
</evidence>
<dbReference type="Proteomes" id="UP000236151">
    <property type="component" value="Unassembled WGS sequence"/>
</dbReference>
<keyword evidence="2" id="KW-1185">Reference proteome</keyword>
<accession>A0A2K2FKK3</accession>
<protein>
    <submittedName>
        <fullName evidence="1">Uncharacterized protein</fullName>
    </submittedName>
</protein>
<sequence>MFRIPLNQRIRMVLTVLLSCQDRLEIHIFRCENKCCLISVNIVNLCCKENINCGGGGVFATQIG</sequence>
<gene>
    <name evidence="1" type="ORF">CDQ84_08880</name>
</gene>
<evidence type="ECO:0000313" key="1">
    <source>
        <dbReference type="EMBL" id="PNT99317.1"/>
    </source>
</evidence>
<reference evidence="2" key="1">
    <citation type="submission" date="2017-06" db="EMBL/GenBank/DDBJ databases">
        <title>Investigating the central metabolism of Clostridium thermosuccinogenes.</title>
        <authorList>
            <person name="Koendjbiharie J.G."/>
            <person name="Van Kranenburg R."/>
            <person name="Vriesendorp B."/>
        </authorList>
    </citation>
    <scope>NUCLEOTIDE SEQUENCE [LARGE SCALE GENOMIC DNA]</scope>
    <source>
        <strain evidence="2">DSM 5806</strain>
    </source>
</reference>
<dbReference type="AlphaFoldDB" id="A0A2K2FKK3"/>
<name>A0A2K2FKK3_9CLOT</name>
<proteinExistence type="predicted"/>
<dbReference type="EMBL" id="NIOJ01000019">
    <property type="protein sequence ID" value="PNT99317.1"/>
    <property type="molecule type" value="Genomic_DNA"/>
</dbReference>
<comment type="caution">
    <text evidence="1">The sequence shown here is derived from an EMBL/GenBank/DDBJ whole genome shotgun (WGS) entry which is preliminary data.</text>
</comment>